<dbReference type="Gene3D" id="3.40.50.2300">
    <property type="match status" value="1"/>
</dbReference>
<keyword evidence="2" id="KW-0067">ATP-binding</keyword>
<dbReference type="SUPFAM" id="SSF52172">
    <property type="entry name" value="CheY-like"/>
    <property type="match status" value="2"/>
</dbReference>
<dbReference type="InterPro" id="IPR011006">
    <property type="entry name" value="CheY-like_superfamily"/>
</dbReference>
<dbReference type="Gene3D" id="1.10.8.60">
    <property type="match status" value="1"/>
</dbReference>
<evidence type="ECO:0000256" key="2">
    <source>
        <dbReference type="ARBA" id="ARBA00022840"/>
    </source>
</evidence>
<dbReference type="PROSITE" id="PS00675">
    <property type="entry name" value="SIGMA54_INTERACT_1"/>
    <property type="match status" value="1"/>
</dbReference>
<dbReference type="GO" id="GO:0006355">
    <property type="term" value="P:regulation of DNA-templated transcription"/>
    <property type="evidence" value="ECO:0007669"/>
    <property type="project" value="InterPro"/>
</dbReference>
<dbReference type="SMART" id="SM00382">
    <property type="entry name" value="AAA"/>
    <property type="match status" value="1"/>
</dbReference>
<dbReference type="GO" id="GO:0000160">
    <property type="term" value="P:phosphorelay signal transduction system"/>
    <property type="evidence" value="ECO:0007669"/>
    <property type="project" value="InterPro"/>
</dbReference>
<evidence type="ECO:0000259" key="3">
    <source>
        <dbReference type="PROSITE" id="PS50045"/>
    </source>
</evidence>
<dbReference type="PANTHER" id="PTHR32071:SF57">
    <property type="entry name" value="C4-DICARBOXYLATE TRANSPORT TRANSCRIPTIONAL REGULATORY PROTEIN DCTD"/>
    <property type="match status" value="1"/>
</dbReference>
<dbReference type="InterPro" id="IPR003593">
    <property type="entry name" value="AAA+_ATPase"/>
</dbReference>
<organism evidence="5">
    <name type="scientific">hydrothermal vent metagenome</name>
    <dbReference type="NCBI Taxonomy" id="652676"/>
    <lineage>
        <taxon>unclassified sequences</taxon>
        <taxon>metagenomes</taxon>
        <taxon>ecological metagenomes</taxon>
    </lineage>
</organism>
<accession>A0A3B1DB72</accession>
<dbReference type="EMBL" id="UOGI01000169">
    <property type="protein sequence ID" value="VAX33228.1"/>
    <property type="molecule type" value="Genomic_DNA"/>
</dbReference>
<keyword evidence="1" id="KW-0547">Nucleotide-binding</keyword>
<dbReference type="Gene3D" id="3.40.50.300">
    <property type="entry name" value="P-loop containing nucleotide triphosphate hydrolases"/>
    <property type="match status" value="1"/>
</dbReference>
<dbReference type="InterPro" id="IPR001789">
    <property type="entry name" value="Sig_transdc_resp-reg_receiver"/>
</dbReference>
<evidence type="ECO:0000313" key="5">
    <source>
        <dbReference type="EMBL" id="VAX33228.1"/>
    </source>
</evidence>
<dbReference type="Pfam" id="PF25601">
    <property type="entry name" value="AAA_lid_14"/>
    <property type="match status" value="1"/>
</dbReference>
<evidence type="ECO:0000259" key="4">
    <source>
        <dbReference type="PROSITE" id="PS50110"/>
    </source>
</evidence>
<dbReference type="FunFam" id="3.40.50.300:FF:000006">
    <property type="entry name" value="DNA-binding transcriptional regulator NtrC"/>
    <property type="match status" value="1"/>
</dbReference>
<feature type="domain" description="Sigma-54 factor interaction" evidence="3">
    <location>
        <begin position="279"/>
        <end position="508"/>
    </location>
</feature>
<dbReference type="CDD" id="cd00156">
    <property type="entry name" value="REC"/>
    <property type="match status" value="1"/>
</dbReference>
<dbReference type="PROSITE" id="PS50045">
    <property type="entry name" value="SIGMA54_INTERACT_4"/>
    <property type="match status" value="1"/>
</dbReference>
<dbReference type="PANTHER" id="PTHR32071">
    <property type="entry name" value="TRANSCRIPTIONAL REGULATORY PROTEIN"/>
    <property type="match status" value="1"/>
</dbReference>
<proteinExistence type="predicted"/>
<evidence type="ECO:0000256" key="1">
    <source>
        <dbReference type="ARBA" id="ARBA00022741"/>
    </source>
</evidence>
<protein>
    <submittedName>
        <fullName evidence="5">Signal-transduction regulatory protein FlgR</fullName>
    </submittedName>
</protein>
<dbReference type="GO" id="GO:0005524">
    <property type="term" value="F:ATP binding"/>
    <property type="evidence" value="ECO:0007669"/>
    <property type="project" value="UniProtKB-KW"/>
</dbReference>
<gene>
    <name evidence="5" type="ORF">MNBD_NITROSPIRAE03-527</name>
</gene>
<name>A0A3B1DB72_9ZZZZ</name>
<dbReference type="InterPro" id="IPR058031">
    <property type="entry name" value="AAA_lid_NorR"/>
</dbReference>
<dbReference type="Pfam" id="PF00158">
    <property type="entry name" value="Sigma54_activat"/>
    <property type="match status" value="1"/>
</dbReference>
<dbReference type="SUPFAM" id="SSF52540">
    <property type="entry name" value="P-loop containing nucleoside triphosphate hydrolases"/>
    <property type="match status" value="1"/>
</dbReference>
<dbReference type="AlphaFoldDB" id="A0A3B1DB72"/>
<dbReference type="InterPro" id="IPR002078">
    <property type="entry name" value="Sigma_54_int"/>
</dbReference>
<dbReference type="Pfam" id="PF00072">
    <property type="entry name" value="Response_reg"/>
    <property type="match status" value="1"/>
</dbReference>
<feature type="domain" description="Response regulatory" evidence="4">
    <location>
        <begin position="4"/>
        <end position="134"/>
    </location>
</feature>
<dbReference type="CDD" id="cd00009">
    <property type="entry name" value="AAA"/>
    <property type="match status" value="1"/>
</dbReference>
<reference evidence="5" key="1">
    <citation type="submission" date="2018-06" db="EMBL/GenBank/DDBJ databases">
        <authorList>
            <person name="Zhirakovskaya E."/>
        </authorList>
    </citation>
    <scope>NUCLEOTIDE SEQUENCE</scope>
</reference>
<dbReference type="PROSITE" id="PS50110">
    <property type="entry name" value="RESPONSE_REGULATORY"/>
    <property type="match status" value="1"/>
</dbReference>
<sequence>MRPRLLVVDDEIGVVQSLRKSLSGAVSEGVLEVHHCLTFRDAEKFIEGSLPEIAVIDLNLPQTEGGIVIDGLGRELIEVIRGASTRTKIIMITGETDRCVQDKYLNEDFLKGVNDFVLKESRTPWIRTLTEKILYLADLFIKAEKFLVREISDRIVLFNLDEGVTEYFRDKFSYDFVMPLSLEDAIDACERSPVCAGVVGVDDRVGYTFIRRFLKHRKDIPLVAITRMADVDGFEALKEAMKEGAVSGARLLDNDDYIEEALKRAMELRRGKLGKFSELIGNHPALMRAIGVAEIAAEGDSPVMVIGESGTGKELIARGIHGHSGRKGEFVAVNCAAIPENLIESELFGHERGAFTSAVISKKGLFEVADRGTLFLDEIAELPLQLQTKLLRVLETRSIRRIGGSEEIAVDVKVITATNRDLSALVGEGCFRNDLYQRLNVFSVRLPSLRDRKSDIPRLVYYFISDFSDKYGKGVIGIEEEALEVAQEQSWSEGNVRGLRNFIEKVIASIPVNKEVIGVDDLLDEIPFISLSEPEKDSYGAIFHKGFSIKDVEQWAKAVACIEHLKEVLREFDSLKVGERERQEVKKRLDIKNDGTFYINIDNGITIAYRIIREKKGHASESDVLKFLSVDSHKALRSFILDKINRKFNGDVDPGAYALRDSGGLSEV</sequence>
<dbReference type="InterPro" id="IPR027417">
    <property type="entry name" value="P-loop_NTPase"/>
</dbReference>
<dbReference type="InterPro" id="IPR025662">
    <property type="entry name" value="Sigma_54_int_dom_ATP-bd_1"/>
</dbReference>